<dbReference type="EMBL" id="UYYA01000759">
    <property type="protein sequence ID" value="VDM54610.1"/>
    <property type="molecule type" value="Genomic_DNA"/>
</dbReference>
<reference evidence="4" key="1">
    <citation type="submission" date="2017-02" db="UniProtKB">
        <authorList>
            <consortium name="WormBaseParasite"/>
        </authorList>
    </citation>
    <scope>IDENTIFICATION</scope>
</reference>
<protein>
    <submittedName>
        <fullName evidence="4">TACC_C domain-containing protein</fullName>
    </submittedName>
</protein>
<organism evidence="4">
    <name type="scientific">Angiostrongylus costaricensis</name>
    <name type="common">Nematode worm</name>
    <dbReference type="NCBI Taxonomy" id="334426"/>
    <lineage>
        <taxon>Eukaryota</taxon>
        <taxon>Metazoa</taxon>
        <taxon>Ecdysozoa</taxon>
        <taxon>Nematoda</taxon>
        <taxon>Chromadorea</taxon>
        <taxon>Rhabditida</taxon>
        <taxon>Rhabditina</taxon>
        <taxon>Rhabditomorpha</taxon>
        <taxon>Strongyloidea</taxon>
        <taxon>Metastrongylidae</taxon>
        <taxon>Angiostrongylus</taxon>
    </lineage>
</organism>
<evidence type="ECO:0000313" key="3">
    <source>
        <dbReference type="Proteomes" id="UP000267027"/>
    </source>
</evidence>
<reference evidence="2 3" key="2">
    <citation type="submission" date="2018-11" db="EMBL/GenBank/DDBJ databases">
        <authorList>
            <consortium name="Pathogen Informatics"/>
        </authorList>
    </citation>
    <scope>NUCLEOTIDE SEQUENCE [LARGE SCALE GENOMIC DNA]</scope>
    <source>
        <strain evidence="2 3">Costa Rica</strain>
    </source>
</reference>
<dbReference type="WBParaSite" id="ACOC_0000302401-mRNA-1">
    <property type="protein sequence ID" value="ACOC_0000302401-mRNA-1"/>
    <property type="gene ID" value="ACOC_0000302401"/>
</dbReference>
<evidence type="ECO:0000256" key="1">
    <source>
        <dbReference type="SAM" id="Coils"/>
    </source>
</evidence>
<dbReference type="OMA" id="QSCENAM"/>
<dbReference type="Proteomes" id="UP000267027">
    <property type="component" value="Unassembled WGS sequence"/>
</dbReference>
<name>A0A0R3PFP8_ANGCS</name>
<keyword evidence="3" id="KW-1185">Reference proteome</keyword>
<gene>
    <name evidence="2" type="ORF">ACOC_LOCUS3025</name>
</gene>
<feature type="coiled-coil region" evidence="1">
    <location>
        <begin position="40"/>
        <end position="143"/>
    </location>
</feature>
<proteinExistence type="predicted"/>
<dbReference type="OrthoDB" id="5894823at2759"/>
<dbReference type="AlphaFoldDB" id="A0A0R3PFP8"/>
<keyword evidence="1" id="KW-0175">Coiled coil</keyword>
<evidence type="ECO:0000313" key="4">
    <source>
        <dbReference type="WBParaSite" id="ACOC_0000302401-mRNA-1"/>
    </source>
</evidence>
<sequence>MDSELLFSALSIRSEELTIDEMLSCQKDGQKSSGHYRDILQDLISKVHKEEQLCENLMATKELYAKETSSLLGMIDGRIELARDLLKEKQLLIQKKEALKALLSAENISMAELLVRKERVNNLEGKITRVQQLTENCESLKDEIAEYSK</sequence>
<accession>A0A0R3PFP8</accession>
<evidence type="ECO:0000313" key="2">
    <source>
        <dbReference type="EMBL" id="VDM54610.1"/>
    </source>
</evidence>